<keyword evidence="5" id="KW-1185">Reference proteome</keyword>
<dbReference type="InterPro" id="IPR036291">
    <property type="entry name" value="NAD(P)-bd_dom_sf"/>
</dbReference>
<name>A0AAV9NLN6_9EURO</name>
<reference evidence="4 5" key="1">
    <citation type="submission" date="2023-08" db="EMBL/GenBank/DDBJ databases">
        <title>Black Yeasts Isolated from many extreme environments.</title>
        <authorList>
            <person name="Coleine C."/>
            <person name="Stajich J.E."/>
            <person name="Selbmann L."/>
        </authorList>
    </citation>
    <scope>NUCLEOTIDE SEQUENCE [LARGE SCALE GENOMIC DNA]</scope>
    <source>
        <strain evidence="4 5">CCFEE 5792</strain>
    </source>
</reference>
<dbReference type="Gene3D" id="3.90.25.10">
    <property type="entry name" value="UDP-galactose 4-epimerase, domain 1"/>
    <property type="match status" value="1"/>
</dbReference>
<keyword evidence="2" id="KW-0560">Oxidoreductase</keyword>
<dbReference type="RefSeq" id="XP_064710427.1">
    <property type="nucleotide sequence ID" value="XM_064851424.1"/>
</dbReference>
<accession>A0AAV9NLN6</accession>
<dbReference type="PANTHER" id="PTHR47706">
    <property type="entry name" value="NMRA-LIKE FAMILY PROTEIN"/>
    <property type="match status" value="1"/>
</dbReference>
<organism evidence="4 5">
    <name type="scientific">Exophiala bonariae</name>
    <dbReference type="NCBI Taxonomy" id="1690606"/>
    <lineage>
        <taxon>Eukaryota</taxon>
        <taxon>Fungi</taxon>
        <taxon>Dikarya</taxon>
        <taxon>Ascomycota</taxon>
        <taxon>Pezizomycotina</taxon>
        <taxon>Eurotiomycetes</taxon>
        <taxon>Chaetothyriomycetidae</taxon>
        <taxon>Chaetothyriales</taxon>
        <taxon>Herpotrichiellaceae</taxon>
        <taxon>Exophiala</taxon>
    </lineage>
</organism>
<dbReference type="CDD" id="cd05259">
    <property type="entry name" value="PCBER_SDR_a"/>
    <property type="match status" value="1"/>
</dbReference>
<evidence type="ECO:0000313" key="4">
    <source>
        <dbReference type="EMBL" id="KAK5061330.1"/>
    </source>
</evidence>
<evidence type="ECO:0000313" key="5">
    <source>
        <dbReference type="Proteomes" id="UP001358417"/>
    </source>
</evidence>
<dbReference type="InterPro" id="IPR045312">
    <property type="entry name" value="PCBER-like"/>
</dbReference>
<gene>
    <name evidence="4" type="ORF">LTR84_007872</name>
</gene>
<dbReference type="GO" id="GO:0016491">
    <property type="term" value="F:oxidoreductase activity"/>
    <property type="evidence" value="ECO:0007669"/>
    <property type="project" value="UniProtKB-KW"/>
</dbReference>
<dbReference type="InterPro" id="IPR008030">
    <property type="entry name" value="NmrA-like"/>
</dbReference>
<evidence type="ECO:0000256" key="2">
    <source>
        <dbReference type="ARBA" id="ARBA00023002"/>
    </source>
</evidence>
<dbReference type="PANTHER" id="PTHR47706:SF9">
    <property type="entry name" value="NMRA-LIKE DOMAIN-CONTAINING PROTEIN-RELATED"/>
    <property type="match status" value="1"/>
</dbReference>
<dbReference type="InterPro" id="IPR051609">
    <property type="entry name" value="NmrA/Isoflavone_reductase-like"/>
</dbReference>
<dbReference type="SUPFAM" id="SSF51735">
    <property type="entry name" value="NAD(P)-binding Rossmann-fold domains"/>
    <property type="match status" value="1"/>
</dbReference>
<keyword evidence="1" id="KW-0521">NADP</keyword>
<dbReference type="GeneID" id="89976037"/>
<dbReference type="EMBL" id="JAVRRD010000003">
    <property type="protein sequence ID" value="KAK5061330.1"/>
    <property type="molecule type" value="Genomic_DNA"/>
</dbReference>
<dbReference type="Pfam" id="PF05368">
    <property type="entry name" value="NmrA"/>
    <property type="match status" value="1"/>
</dbReference>
<sequence length="337" mass="37200">MPSKSAPIRKVIVMGGTGLTGAAVVRALVRAGFEVSILSRDSSTAAERAKLLSGFVLPQPDIARLTNDHYGAQLIKTDYSHESLVAAMQEQDAVISCIQHYHLDKQYSVIDAAIEAGVRRFIPSEYGCDTSEEDIVKIVPQTAIKREVIKYLKSKEDTGLSWTGVVVGGYIDSMYDIPGVFGVDLPAKTLTVYDGGEEAFEVTSMEQISRAISAVLSDKHLDETINKYIHINSSTVTQNQIFKILQDATSNVFDIKHGSKRVLHDTAREKWQSDPGRGPTYQMAMIEAIMVMMMNYGGFCAFSKKKELWNSRLGLPDENIEQILCDVLKSRGLLADK</sequence>
<dbReference type="AlphaFoldDB" id="A0AAV9NLN6"/>
<evidence type="ECO:0000256" key="1">
    <source>
        <dbReference type="ARBA" id="ARBA00022857"/>
    </source>
</evidence>
<comment type="caution">
    <text evidence="4">The sequence shown here is derived from an EMBL/GenBank/DDBJ whole genome shotgun (WGS) entry which is preliminary data.</text>
</comment>
<protein>
    <recommendedName>
        <fullName evidence="3">NmrA-like domain-containing protein</fullName>
    </recommendedName>
</protein>
<evidence type="ECO:0000259" key="3">
    <source>
        <dbReference type="Pfam" id="PF05368"/>
    </source>
</evidence>
<dbReference type="Proteomes" id="UP001358417">
    <property type="component" value="Unassembled WGS sequence"/>
</dbReference>
<feature type="domain" description="NmrA-like" evidence="3">
    <location>
        <begin position="10"/>
        <end position="265"/>
    </location>
</feature>
<dbReference type="Gene3D" id="3.40.50.720">
    <property type="entry name" value="NAD(P)-binding Rossmann-like Domain"/>
    <property type="match status" value="1"/>
</dbReference>
<proteinExistence type="predicted"/>